<dbReference type="EMBL" id="BGZK01001296">
    <property type="protein sequence ID" value="GBP76631.1"/>
    <property type="molecule type" value="Genomic_DNA"/>
</dbReference>
<dbReference type="Proteomes" id="UP000299102">
    <property type="component" value="Unassembled WGS sequence"/>
</dbReference>
<evidence type="ECO:0000313" key="1">
    <source>
        <dbReference type="EMBL" id="GBP76631.1"/>
    </source>
</evidence>
<evidence type="ECO:0000313" key="2">
    <source>
        <dbReference type="Proteomes" id="UP000299102"/>
    </source>
</evidence>
<name>A0A4C1YJS2_EUMVA</name>
<comment type="caution">
    <text evidence="1">The sequence shown here is derived from an EMBL/GenBank/DDBJ whole genome shotgun (WGS) entry which is preliminary data.</text>
</comment>
<accession>A0A4C1YJS2</accession>
<organism evidence="1 2">
    <name type="scientific">Eumeta variegata</name>
    <name type="common">Bagworm moth</name>
    <name type="synonym">Eumeta japonica</name>
    <dbReference type="NCBI Taxonomy" id="151549"/>
    <lineage>
        <taxon>Eukaryota</taxon>
        <taxon>Metazoa</taxon>
        <taxon>Ecdysozoa</taxon>
        <taxon>Arthropoda</taxon>
        <taxon>Hexapoda</taxon>
        <taxon>Insecta</taxon>
        <taxon>Pterygota</taxon>
        <taxon>Neoptera</taxon>
        <taxon>Endopterygota</taxon>
        <taxon>Lepidoptera</taxon>
        <taxon>Glossata</taxon>
        <taxon>Ditrysia</taxon>
        <taxon>Tineoidea</taxon>
        <taxon>Psychidae</taxon>
        <taxon>Oiketicinae</taxon>
        <taxon>Eumeta</taxon>
    </lineage>
</organism>
<proteinExistence type="predicted"/>
<sequence length="159" mass="17843">MQVTRLGDQRHSLTLATLEVSPVRPLRHKISYGGDIYLNKACLAFRFSCTRTPESGVLELAVCPSQYSFQGWQYLSTLSFPPQNLSIPSTSYFAYFLQNLMLVEIKKYYPRTILAFLENSSLGLSPAIPSYLRGTNFHTGEWGALGSIAVTRCATRHVQ</sequence>
<keyword evidence="2" id="KW-1185">Reference proteome</keyword>
<reference evidence="1 2" key="1">
    <citation type="journal article" date="2019" name="Commun. Biol.">
        <title>The bagworm genome reveals a unique fibroin gene that provides high tensile strength.</title>
        <authorList>
            <person name="Kono N."/>
            <person name="Nakamura H."/>
            <person name="Ohtoshi R."/>
            <person name="Tomita M."/>
            <person name="Numata K."/>
            <person name="Arakawa K."/>
        </authorList>
    </citation>
    <scope>NUCLEOTIDE SEQUENCE [LARGE SCALE GENOMIC DNA]</scope>
</reference>
<protein>
    <submittedName>
        <fullName evidence="1">Uncharacterized protein</fullName>
    </submittedName>
</protein>
<dbReference type="AlphaFoldDB" id="A0A4C1YJS2"/>
<gene>
    <name evidence="1" type="ORF">EVAR_54592_1</name>
</gene>